<evidence type="ECO:0000256" key="13">
    <source>
        <dbReference type="ARBA" id="ARBA00023065"/>
    </source>
</evidence>
<keyword evidence="19" id="KW-1185">Reference proteome</keyword>
<dbReference type="EnsemblMetazoa" id="XM_011685761">
    <property type="protein sequence ID" value="XP_011684063"/>
    <property type="gene ID" value="LOC581539"/>
</dbReference>
<accession>A0A7M7HQQ2</accession>
<evidence type="ECO:0000256" key="8">
    <source>
        <dbReference type="ARBA" id="ARBA00022824"/>
    </source>
</evidence>
<reference evidence="19" key="1">
    <citation type="submission" date="2015-02" db="EMBL/GenBank/DDBJ databases">
        <title>Genome sequencing for Strongylocentrotus purpuratus.</title>
        <authorList>
            <person name="Murali S."/>
            <person name="Liu Y."/>
            <person name="Vee V."/>
            <person name="English A."/>
            <person name="Wang M."/>
            <person name="Skinner E."/>
            <person name="Han Y."/>
            <person name="Muzny D.M."/>
            <person name="Worley K.C."/>
            <person name="Gibbs R.A."/>
        </authorList>
    </citation>
    <scope>NUCLEOTIDE SEQUENCE</scope>
</reference>
<dbReference type="AlphaFoldDB" id="A0A7M7HQQ2"/>
<feature type="transmembrane region" description="Helical" evidence="16">
    <location>
        <begin position="70"/>
        <end position="92"/>
    </location>
</feature>
<evidence type="ECO:0000256" key="5">
    <source>
        <dbReference type="ARBA" id="ARBA00022448"/>
    </source>
</evidence>
<dbReference type="KEGG" id="spu:581539"/>
<dbReference type="FunFam" id="1.20.1530.20:FF:000008">
    <property type="entry name" value="Sodium/bile acid cotransporter"/>
    <property type="match status" value="1"/>
</dbReference>
<dbReference type="GO" id="GO:0006814">
    <property type="term" value="P:sodium ion transport"/>
    <property type="evidence" value="ECO:0007669"/>
    <property type="project" value="UniProtKB-KW"/>
</dbReference>
<keyword evidence="14 16" id="KW-0472">Membrane</keyword>
<dbReference type="InterPro" id="IPR038770">
    <property type="entry name" value="Na+/solute_symporter_sf"/>
</dbReference>
<protein>
    <recommendedName>
        <fullName evidence="20">Sodium/bile acid cotransporter</fullName>
    </recommendedName>
</protein>
<evidence type="ECO:0000256" key="17">
    <source>
        <dbReference type="SAM" id="SignalP"/>
    </source>
</evidence>
<keyword evidence="8" id="KW-0256">Endoplasmic reticulum</keyword>
<proteinExistence type="inferred from homology"/>
<keyword evidence="17" id="KW-0732">Signal</keyword>
<dbReference type="PANTHER" id="PTHR18640:SF5">
    <property type="entry name" value="SODIUM_BILE ACID COTRANSPORTER 7"/>
    <property type="match status" value="1"/>
</dbReference>
<evidence type="ECO:0000313" key="19">
    <source>
        <dbReference type="Proteomes" id="UP000007110"/>
    </source>
</evidence>
<evidence type="ECO:0000256" key="12">
    <source>
        <dbReference type="ARBA" id="ARBA00023053"/>
    </source>
</evidence>
<dbReference type="RefSeq" id="XP_011684063.1">
    <property type="nucleotide sequence ID" value="XM_011685761.2"/>
</dbReference>
<dbReference type="Pfam" id="PF13593">
    <property type="entry name" value="SBF_like"/>
    <property type="match status" value="1"/>
</dbReference>
<comment type="subcellular location">
    <subcellularLocation>
        <location evidence="3">Cell membrane</location>
        <topology evidence="3">Multi-pass membrane protein</topology>
    </subcellularLocation>
    <subcellularLocation>
        <location evidence="2">Endoplasmic reticulum membrane</location>
        <topology evidence="2">Multi-pass membrane protein</topology>
    </subcellularLocation>
    <subcellularLocation>
        <location evidence="1">Golgi apparatus membrane</location>
    </subcellularLocation>
</comment>
<organism evidence="18 19">
    <name type="scientific">Strongylocentrotus purpuratus</name>
    <name type="common">Purple sea urchin</name>
    <dbReference type="NCBI Taxonomy" id="7668"/>
    <lineage>
        <taxon>Eukaryota</taxon>
        <taxon>Metazoa</taxon>
        <taxon>Echinodermata</taxon>
        <taxon>Eleutherozoa</taxon>
        <taxon>Echinozoa</taxon>
        <taxon>Echinoidea</taxon>
        <taxon>Euechinoidea</taxon>
        <taxon>Echinacea</taxon>
        <taxon>Camarodonta</taxon>
        <taxon>Echinidea</taxon>
        <taxon>Strongylocentrotidae</taxon>
        <taxon>Strongylocentrotus</taxon>
    </lineage>
</organism>
<keyword evidence="6" id="KW-1003">Cell membrane</keyword>
<keyword evidence="7 16" id="KW-0812">Transmembrane</keyword>
<feature type="signal peptide" evidence="17">
    <location>
        <begin position="1"/>
        <end position="30"/>
    </location>
</feature>
<feature type="chain" id="PRO_5029588412" description="Sodium/bile acid cotransporter" evidence="17">
    <location>
        <begin position="31"/>
        <end position="338"/>
    </location>
</feature>
<dbReference type="PIRSF" id="PIRSF026166">
    <property type="entry name" value="UCP026166"/>
    <property type="match status" value="1"/>
</dbReference>
<keyword evidence="13" id="KW-0406">Ion transport</keyword>
<evidence type="ECO:0000256" key="11">
    <source>
        <dbReference type="ARBA" id="ARBA00023034"/>
    </source>
</evidence>
<sequence length="338" mass="36946">MGLLEKIKENWFLMGIIVVILAARAEPSIGQKGGPLIPEITVKYLAVSIIFFNSGLSLKTEDLKSALLHVKLHCFVQLFTLTFVPCFVWVLIKFLSATDIDGWLLKGLQVVGCMPPPVSSAVILTKAVGGNEAAAIFNSAFGSFLGIIVTPLLLLVFMGSSSSVPFSSILSQLSMTVVVPVIAGQIVRQFIKEWLERTKPPFGQMGKGVLLLIIFCTFCDTFSNPSLQINHYSLIAIGVVVLMLQMFLLLLTFLASQLSFFGFSPADTVAIMFCSTHKSLTLGIPMLKIVFAGYDHLSLISIPLLVYHPTQILLGGVLVEYVRNWMLTAQKTRSQTTV</sequence>
<dbReference type="GO" id="GO:0005789">
    <property type="term" value="C:endoplasmic reticulum membrane"/>
    <property type="evidence" value="ECO:0007669"/>
    <property type="project" value="UniProtKB-SubCell"/>
</dbReference>
<dbReference type="Gene3D" id="1.20.1530.20">
    <property type="match status" value="1"/>
</dbReference>
<keyword evidence="12" id="KW-0915">Sodium</keyword>
<evidence type="ECO:0000256" key="1">
    <source>
        <dbReference type="ARBA" id="ARBA00004394"/>
    </source>
</evidence>
<evidence type="ECO:0000256" key="14">
    <source>
        <dbReference type="ARBA" id="ARBA00023136"/>
    </source>
</evidence>
<evidence type="ECO:0000256" key="7">
    <source>
        <dbReference type="ARBA" id="ARBA00022692"/>
    </source>
</evidence>
<reference evidence="18" key="2">
    <citation type="submission" date="2021-01" db="UniProtKB">
        <authorList>
            <consortium name="EnsemblMetazoa"/>
        </authorList>
    </citation>
    <scope>IDENTIFICATION</scope>
</reference>
<dbReference type="GO" id="GO:0000139">
    <property type="term" value="C:Golgi membrane"/>
    <property type="evidence" value="ECO:0007669"/>
    <property type="project" value="UniProtKB-SubCell"/>
</dbReference>
<evidence type="ECO:0000256" key="15">
    <source>
        <dbReference type="ARBA" id="ARBA00023201"/>
    </source>
</evidence>
<keyword evidence="10 16" id="KW-1133">Transmembrane helix</keyword>
<comment type="similarity">
    <text evidence="4">Belongs to the bile acid:sodium symporter (BASS) (TC 2.A.28) family.</text>
</comment>
<dbReference type="InterPro" id="IPR016833">
    <property type="entry name" value="Put_Na-Bile_cotransptr"/>
</dbReference>
<keyword evidence="15" id="KW-0739">Sodium transport</keyword>
<evidence type="ECO:0000256" key="2">
    <source>
        <dbReference type="ARBA" id="ARBA00004477"/>
    </source>
</evidence>
<dbReference type="GeneID" id="581539"/>
<evidence type="ECO:0000256" key="6">
    <source>
        <dbReference type="ARBA" id="ARBA00022475"/>
    </source>
</evidence>
<feature type="transmembrane region" description="Helical" evidence="16">
    <location>
        <begin position="136"/>
        <end position="157"/>
    </location>
</feature>
<evidence type="ECO:0000256" key="3">
    <source>
        <dbReference type="ARBA" id="ARBA00004651"/>
    </source>
</evidence>
<evidence type="ECO:0000256" key="16">
    <source>
        <dbReference type="SAM" id="Phobius"/>
    </source>
</evidence>
<dbReference type="PANTHER" id="PTHR18640">
    <property type="entry name" value="SOLUTE CARRIER FAMILY 10 MEMBER 7"/>
    <property type="match status" value="1"/>
</dbReference>
<keyword evidence="9" id="KW-0769">Symport</keyword>
<name>A0A7M7HQQ2_STRPU</name>
<dbReference type="GO" id="GO:0015293">
    <property type="term" value="F:symporter activity"/>
    <property type="evidence" value="ECO:0007669"/>
    <property type="project" value="UniProtKB-KW"/>
</dbReference>
<evidence type="ECO:0008006" key="20">
    <source>
        <dbReference type="Google" id="ProtNLM"/>
    </source>
</evidence>
<evidence type="ECO:0000256" key="10">
    <source>
        <dbReference type="ARBA" id="ARBA00022989"/>
    </source>
</evidence>
<dbReference type="OrthoDB" id="188035at2759"/>
<keyword evidence="11" id="KW-0333">Golgi apparatus</keyword>
<feature type="transmembrane region" description="Helical" evidence="16">
    <location>
        <begin position="233"/>
        <end position="255"/>
    </location>
</feature>
<evidence type="ECO:0000256" key="9">
    <source>
        <dbReference type="ARBA" id="ARBA00022847"/>
    </source>
</evidence>
<dbReference type="Proteomes" id="UP000007110">
    <property type="component" value="Unassembled WGS sequence"/>
</dbReference>
<keyword evidence="5" id="KW-0813">Transport</keyword>
<feature type="transmembrane region" description="Helical" evidence="16">
    <location>
        <begin position="41"/>
        <end position="58"/>
    </location>
</feature>
<dbReference type="GO" id="GO:0005886">
    <property type="term" value="C:plasma membrane"/>
    <property type="evidence" value="ECO:0007669"/>
    <property type="project" value="UniProtKB-SubCell"/>
</dbReference>
<evidence type="ECO:0000256" key="4">
    <source>
        <dbReference type="ARBA" id="ARBA00006528"/>
    </source>
</evidence>
<dbReference type="CTD" id="84068"/>
<feature type="transmembrane region" description="Helical" evidence="16">
    <location>
        <begin position="208"/>
        <end position="227"/>
    </location>
</feature>
<evidence type="ECO:0000313" key="18">
    <source>
        <dbReference type="EnsemblMetazoa" id="XP_011684063"/>
    </source>
</evidence>
<feature type="transmembrane region" description="Helical" evidence="16">
    <location>
        <begin position="169"/>
        <end position="187"/>
    </location>
</feature>